<dbReference type="EnsemblMetazoa" id="BGLB011934-RB">
    <property type="protein sequence ID" value="BGLB011934-PB"/>
    <property type="gene ID" value="BGLB011934"/>
</dbReference>
<dbReference type="VEuPathDB" id="VectorBase:BGLAX_029623"/>
<organism evidence="3 4">
    <name type="scientific">Biomphalaria glabrata</name>
    <name type="common">Bloodfluke planorb</name>
    <name type="synonym">Freshwater snail</name>
    <dbReference type="NCBI Taxonomy" id="6526"/>
    <lineage>
        <taxon>Eukaryota</taxon>
        <taxon>Metazoa</taxon>
        <taxon>Spiralia</taxon>
        <taxon>Lophotrochozoa</taxon>
        <taxon>Mollusca</taxon>
        <taxon>Gastropoda</taxon>
        <taxon>Heterobranchia</taxon>
        <taxon>Euthyneura</taxon>
        <taxon>Panpulmonata</taxon>
        <taxon>Hygrophila</taxon>
        <taxon>Lymnaeoidea</taxon>
        <taxon>Planorbidae</taxon>
        <taxon>Biomphalaria</taxon>
    </lineage>
</organism>
<dbReference type="InterPro" id="IPR044855">
    <property type="entry name" value="CoA-Trfase_III_dom3_sf"/>
</dbReference>
<evidence type="ECO:0000256" key="2">
    <source>
        <dbReference type="SAM" id="MobiDB-lite"/>
    </source>
</evidence>
<feature type="compositionally biased region" description="Polar residues" evidence="2">
    <location>
        <begin position="331"/>
        <end position="341"/>
    </location>
</feature>
<dbReference type="STRING" id="6526.A0A2C9K233"/>
<dbReference type="KEGG" id="bgt:106078598"/>
<dbReference type="InterPro" id="IPR050509">
    <property type="entry name" value="CoA-transferase_III"/>
</dbReference>
<name>A0A2C9K233_BIOGL</name>
<evidence type="ECO:0000256" key="1">
    <source>
        <dbReference type="ARBA" id="ARBA00008383"/>
    </source>
</evidence>
<sequence>MYRSNANVLHSGFWQLLIRYNTIFFSMALKGIKVIELAGLAPVPYCGMILSDFGARVIRIDRPYAPNIDCLGRGKQSICVDLKKKEGTDVVKKLCSQVDVLVEPFRPGVMEKLGLGPEVLTASNPRLIYARLTGYGQTGLFSHKAGHDINYISISGILSKLGKRDEPPLPPVNLAADFGGGGLICALGIVMALHARHSSGLGQVIDANMVEGSAYLGSWIDGSDVIFNKPRGYNLLDGGSAFYSTYETKDGKYVSVGALEDKFYKDLIKGLGLSNQNISQTDDQDKQKELFAKIFLTKTRDEWTEVFKNLDACVTPVLTAEEAAVHPHNASKGTFQKSMQPPSLMANPAPRMSRTPEIRQYRPLPEIGQHTFEVLREFGYSQMDINGLIKAGAVVEASKL</sequence>
<dbReference type="GO" id="GO:0008206">
    <property type="term" value="P:bile acid metabolic process"/>
    <property type="evidence" value="ECO:0007669"/>
    <property type="project" value="TreeGrafter"/>
</dbReference>
<evidence type="ECO:0000313" key="4">
    <source>
        <dbReference type="Proteomes" id="UP000076420"/>
    </source>
</evidence>
<dbReference type="Gene3D" id="3.40.50.10540">
    <property type="entry name" value="Crotonobetainyl-coa:carnitine coa-transferase, domain 1"/>
    <property type="match status" value="2"/>
</dbReference>
<dbReference type="PANTHER" id="PTHR48228">
    <property type="entry name" value="SUCCINYL-COA--D-CITRAMALATE COA-TRANSFERASE"/>
    <property type="match status" value="1"/>
</dbReference>
<evidence type="ECO:0008006" key="5">
    <source>
        <dbReference type="Google" id="ProtNLM"/>
    </source>
</evidence>
<reference evidence="3" key="1">
    <citation type="submission" date="2020-05" db="UniProtKB">
        <authorList>
            <consortium name="EnsemblMetazoa"/>
        </authorList>
    </citation>
    <scope>IDENTIFICATION</scope>
    <source>
        <strain evidence="3">BB02</strain>
    </source>
</reference>
<proteinExistence type="inferred from homology"/>
<dbReference type="PANTHER" id="PTHR48228:SF5">
    <property type="entry name" value="ALPHA-METHYLACYL-COA RACEMASE"/>
    <property type="match status" value="1"/>
</dbReference>
<gene>
    <name evidence="3" type="primary">106078598</name>
</gene>
<dbReference type="AlphaFoldDB" id="A0A2C9K233"/>
<dbReference type="OrthoDB" id="16747at2759"/>
<dbReference type="GO" id="GO:0008111">
    <property type="term" value="F:alpha-methylacyl-CoA racemase activity"/>
    <property type="evidence" value="ECO:0007669"/>
    <property type="project" value="TreeGrafter"/>
</dbReference>
<dbReference type="Gene3D" id="3.30.1540.10">
    <property type="entry name" value="formyl-coa transferase, domain 3"/>
    <property type="match status" value="1"/>
</dbReference>
<dbReference type="Pfam" id="PF02515">
    <property type="entry name" value="CoA_transf_3"/>
    <property type="match status" value="1"/>
</dbReference>
<comment type="similarity">
    <text evidence="1">Belongs to the CoA-transferase III family.</text>
</comment>
<dbReference type="Proteomes" id="UP000076420">
    <property type="component" value="Unassembled WGS sequence"/>
</dbReference>
<dbReference type="VEuPathDB" id="VectorBase:BGLB011934"/>
<dbReference type="InterPro" id="IPR023606">
    <property type="entry name" value="CoA-Trfase_III_dom_1_sf"/>
</dbReference>
<feature type="region of interest" description="Disordered" evidence="2">
    <location>
        <begin position="331"/>
        <end position="352"/>
    </location>
</feature>
<evidence type="ECO:0000313" key="3">
    <source>
        <dbReference type="EnsemblMetazoa" id="BGLB011934-PB"/>
    </source>
</evidence>
<dbReference type="GO" id="GO:0005739">
    <property type="term" value="C:mitochondrion"/>
    <property type="evidence" value="ECO:0007669"/>
    <property type="project" value="TreeGrafter"/>
</dbReference>
<dbReference type="RefSeq" id="XP_013094959.2">
    <property type="nucleotide sequence ID" value="XM_013239505.2"/>
</dbReference>
<dbReference type="InterPro" id="IPR003673">
    <property type="entry name" value="CoA-Trfase_fam_III"/>
</dbReference>
<accession>A0A2C9K233</accession>
<protein>
    <recommendedName>
        <fullName evidence="5">Alpha-methylacyl-CoA racemase</fullName>
    </recommendedName>
</protein>
<dbReference type="SUPFAM" id="SSF89796">
    <property type="entry name" value="CoA-transferase family III (CaiB/BaiF)"/>
    <property type="match status" value="1"/>
</dbReference>